<accession>A0A109WC74</accession>
<dbReference type="STRING" id="888061.AXF15_10405"/>
<dbReference type="GO" id="GO:0016874">
    <property type="term" value="F:ligase activity"/>
    <property type="evidence" value="ECO:0007669"/>
    <property type="project" value="UniProtKB-KW"/>
</dbReference>
<dbReference type="InterPro" id="IPR000873">
    <property type="entry name" value="AMP-dep_synth/lig_dom"/>
</dbReference>
<dbReference type="SUPFAM" id="SSF56801">
    <property type="entry name" value="Acetyl-CoA synthetase-like"/>
    <property type="match status" value="1"/>
</dbReference>
<dbReference type="InterPro" id="IPR020845">
    <property type="entry name" value="AMP-binding_CS"/>
</dbReference>
<dbReference type="Pfam" id="PF00501">
    <property type="entry name" value="AMP-binding"/>
    <property type="match status" value="1"/>
</dbReference>
<evidence type="ECO:0000259" key="1">
    <source>
        <dbReference type="Pfam" id="PF00501"/>
    </source>
</evidence>
<dbReference type="PROSITE" id="PS00455">
    <property type="entry name" value="AMP_BINDING"/>
    <property type="match status" value="1"/>
</dbReference>
<keyword evidence="3" id="KW-1185">Reference proteome</keyword>
<gene>
    <name evidence="2" type="ORF">AXF15_10405</name>
</gene>
<name>A0A109WC74_9BACT</name>
<organism evidence="2 3">
    <name type="scientific">Desulfomicrobium orale DSM 12838</name>
    <dbReference type="NCBI Taxonomy" id="888061"/>
    <lineage>
        <taxon>Bacteria</taxon>
        <taxon>Pseudomonadati</taxon>
        <taxon>Thermodesulfobacteriota</taxon>
        <taxon>Desulfovibrionia</taxon>
        <taxon>Desulfovibrionales</taxon>
        <taxon>Desulfomicrobiaceae</taxon>
        <taxon>Desulfomicrobium</taxon>
    </lineage>
</organism>
<dbReference type="Gene3D" id="3.40.50.12780">
    <property type="entry name" value="N-terminal domain of ligase-like"/>
    <property type="match status" value="1"/>
</dbReference>
<dbReference type="PANTHER" id="PTHR43813:SF1">
    <property type="entry name" value="ACYL-ACTIVATING ENZYME 16, CHLOROPLASTIC-RELATED"/>
    <property type="match status" value="1"/>
</dbReference>
<dbReference type="Proteomes" id="UP000063964">
    <property type="component" value="Chromosome"/>
</dbReference>
<dbReference type="EMBL" id="CP014230">
    <property type="protein sequence ID" value="AMD94098.1"/>
    <property type="molecule type" value="Genomic_DNA"/>
</dbReference>
<dbReference type="OrthoDB" id="9801302at2"/>
<sequence length="629" mass="70652">MPSAPTLFHTFLETCARHKDNTAFIYRVGEDEQRVTYVKFFEDALLLARSFKAAKIRRGDKVFLLSDNRYAWIVTDMALQALGAVSVPRGCDTPASEVEYIINHSESDFLILETDKLYNDLQPLIKNLKLKNVFIISGAEKHSWFEKVVSYSKILEERTIEPRDIEWFKGLAGHIAPDDLLTIIYTSGTTGTPKGVMLTHSNIMHNVRTLPPLINLGPDDLWVSILPTWHIFERAAEYIGMASGSCLVYSSIRTFAADLETYKPTLVATVPRLWEALYSRITSALKKKDPKKARMFNALVAVSIAFRRNRRALRGHLPVFVKRPAVAVLAGKLRAAMVCAALYPLYVLAQKKFVMVQEKFGGRLKAAISGGGSLPPYLDEWIDAIGIRIINAYGLTECSPAIAGRGLQCEIFGTIGPAVGETDLRIADEQDRELPRGTEGEIQVRGAQVFKGYYKNDEANAQAFTADGFLRTGDLGRLTLTGELVITGRAKEIIVLASGENIDPTNIEATLSVFPFVQDAVLVGQDKKGLGALIVPDLEKLREFVREKYNQVLGETEEALRDKQLLDRLREEMNKLLNAKKGFKPYEKLQNIYFLTKEFTLGEELTNSFKKKRHVIEKKYRDIINRLLK</sequence>
<keyword evidence="2" id="KW-0436">Ligase</keyword>
<evidence type="ECO:0000313" key="2">
    <source>
        <dbReference type="EMBL" id="AMD94098.1"/>
    </source>
</evidence>
<proteinExistence type="predicted"/>
<dbReference type="AlphaFoldDB" id="A0A109WC74"/>
<reference evidence="3" key="1">
    <citation type="submission" date="2016-02" db="EMBL/GenBank/DDBJ databases">
        <authorList>
            <person name="Holder M.E."/>
            <person name="Ajami N.J."/>
            <person name="Petrosino J.F."/>
        </authorList>
    </citation>
    <scope>NUCLEOTIDE SEQUENCE [LARGE SCALE GENOMIC DNA]</scope>
    <source>
        <strain evidence="3">DSM 12838</strain>
    </source>
</reference>
<dbReference type="Pfam" id="PF23562">
    <property type="entry name" value="AMP-binding_C_3"/>
    <property type="match status" value="1"/>
</dbReference>
<protein>
    <submittedName>
        <fullName evidence="2">Long-chain fatty acid--CoA ligase</fullName>
    </submittedName>
</protein>
<evidence type="ECO:0000313" key="3">
    <source>
        <dbReference type="Proteomes" id="UP000063964"/>
    </source>
</evidence>
<dbReference type="KEGG" id="doa:AXF15_10405"/>
<dbReference type="PANTHER" id="PTHR43813">
    <property type="entry name" value="ACYL-ACTIVATING ENZYME 16, CHLOROPLASTIC-RELATED"/>
    <property type="match status" value="1"/>
</dbReference>
<feature type="domain" description="AMP-dependent synthetase/ligase" evidence="1">
    <location>
        <begin position="13"/>
        <end position="454"/>
    </location>
</feature>
<dbReference type="InterPro" id="IPR052987">
    <property type="entry name" value="Chloroplast_AMP-bd_Enzymes"/>
</dbReference>
<dbReference type="InterPro" id="IPR042099">
    <property type="entry name" value="ANL_N_sf"/>
</dbReference>